<name>A9UTI3_MONBE</name>
<dbReference type="RefSeq" id="XP_001743920.1">
    <property type="nucleotide sequence ID" value="XM_001743868.1"/>
</dbReference>
<feature type="region of interest" description="Disordered" evidence="1">
    <location>
        <begin position="187"/>
        <end position="218"/>
    </location>
</feature>
<organism evidence="2 3">
    <name type="scientific">Monosiga brevicollis</name>
    <name type="common">Choanoflagellate</name>
    <dbReference type="NCBI Taxonomy" id="81824"/>
    <lineage>
        <taxon>Eukaryota</taxon>
        <taxon>Choanoflagellata</taxon>
        <taxon>Craspedida</taxon>
        <taxon>Salpingoecidae</taxon>
        <taxon>Monosiga</taxon>
    </lineage>
</organism>
<dbReference type="InParanoid" id="A9UTI3"/>
<evidence type="ECO:0000256" key="1">
    <source>
        <dbReference type="SAM" id="MobiDB-lite"/>
    </source>
</evidence>
<sequence>MAEGGGRRDGPDLRSKAAILRWIGADPGHRAKLDKLKLPDDCTVPEYGPIYLGHDGPRGKWCCRACGKTSSTKTKIWHHLGSGLLSPARAICPWLHLTNDYDRFVMLPPKSDAPKTAQHTAGTTLPHPQMTGSSPTEPNNKRARRHPVPPPQLMLPPSQVTLAATTASTAQSSIPSRPTLLSLSFLEQQRQQQQPSSTAQATRSLAQRRHSSTQDANHTTALQEAAAEIQNVRSNLDGVARQLQDMLKALGTMQGRLAAVERKLHL</sequence>
<keyword evidence="3" id="KW-1185">Reference proteome</keyword>
<accession>A9UTI3</accession>
<evidence type="ECO:0000313" key="3">
    <source>
        <dbReference type="Proteomes" id="UP000001357"/>
    </source>
</evidence>
<dbReference type="GeneID" id="5888818"/>
<feature type="compositionally biased region" description="Low complexity" evidence="1">
    <location>
        <begin position="187"/>
        <end position="200"/>
    </location>
</feature>
<proteinExistence type="predicted"/>
<feature type="region of interest" description="Disordered" evidence="1">
    <location>
        <begin position="112"/>
        <end position="156"/>
    </location>
</feature>
<dbReference type="Proteomes" id="UP000001357">
    <property type="component" value="Unassembled WGS sequence"/>
</dbReference>
<reference evidence="2 3" key="1">
    <citation type="journal article" date="2008" name="Nature">
        <title>The genome of the choanoflagellate Monosiga brevicollis and the origin of metazoans.</title>
        <authorList>
            <consortium name="JGI Sequencing"/>
            <person name="King N."/>
            <person name="Westbrook M.J."/>
            <person name="Young S.L."/>
            <person name="Kuo A."/>
            <person name="Abedin M."/>
            <person name="Chapman J."/>
            <person name="Fairclough S."/>
            <person name="Hellsten U."/>
            <person name="Isogai Y."/>
            <person name="Letunic I."/>
            <person name="Marr M."/>
            <person name="Pincus D."/>
            <person name="Putnam N."/>
            <person name="Rokas A."/>
            <person name="Wright K.J."/>
            <person name="Zuzow R."/>
            <person name="Dirks W."/>
            <person name="Good M."/>
            <person name="Goodstein D."/>
            <person name="Lemons D."/>
            <person name="Li W."/>
            <person name="Lyons J.B."/>
            <person name="Morris A."/>
            <person name="Nichols S."/>
            <person name="Richter D.J."/>
            <person name="Salamov A."/>
            <person name="Bork P."/>
            <person name="Lim W.A."/>
            <person name="Manning G."/>
            <person name="Miller W.T."/>
            <person name="McGinnis W."/>
            <person name="Shapiro H."/>
            <person name="Tjian R."/>
            <person name="Grigoriev I.V."/>
            <person name="Rokhsar D."/>
        </authorList>
    </citation>
    <scope>NUCLEOTIDE SEQUENCE [LARGE SCALE GENOMIC DNA]</scope>
    <source>
        <strain evidence="3">MX1 / ATCC 50154</strain>
    </source>
</reference>
<dbReference type="EMBL" id="CH991545">
    <property type="protein sequence ID" value="EDQ91498.1"/>
    <property type="molecule type" value="Genomic_DNA"/>
</dbReference>
<protein>
    <submittedName>
        <fullName evidence="2">Uncharacterized protein</fullName>
    </submittedName>
</protein>
<dbReference type="AlphaFoldDB" id="A9UTI3"/>
<dbReference type="KEGG" id="mbr:MONBRDRAFT_6326"/>
<evidence type="ECO:0000313" key="2">
    <source>
        <dbReference type="EMBL" id="EDQ91498.1"/>
    </source>
</evidence>
<gene>
    <name evidence="2" type="ORF">MONBRDRAFT_6326</name>
</gene>